<feature type="transmembrane region" description="Helical" evidence="1">
    <location>
        <begin position="21"/>
        <end position="39"/>
    </location>
</feature>
<reference evidence="2 3" key="1">
    <citation type="submission" date="2019-03" db="EMBL/GenBank/DDBJ databases">
        <title>Single cell metagenomics reveals metabolic interactions within the superorganism composed of flagellate Streblomastix strix and complex community of Bacteroidetes bacteria on its surface.</title>
        <authorList>
            <person name="Treitli S.C."/>
            <person name="Kolisko M."/>
            <person name="Husnik F."/>
            <person name="Keeling P."/>
            <person name="Hampl V."/>
        </authorList>
    </citation>
    <scope>NUCLEOTIDE SEQUENCE [LARGE SCALE GENOMIC DNA]</scope>
    <source>
        <strain evidence="2">ST1C</strain>
    </source>
</reference>
<feature type="transmembrane region" description="Helical" evidence="1">
    <location>
        <begin position="45"/>
        <end position="66"/>
    </location>
</feature>
<proteinExistence type="predicted"/>
<protein>
    <submittedName>
        <fullName evidence="2">Uncharacterized protein</fullName>
    </submittedName>
</protein>
<gene>
    <name evidence="2" type="ORF">EZS28_028150</name>
</gene>
<sequence>MSVATDDNLINVQAKSIKWKFGLFFTILIPVAIVGFVFVEVFDFAYILGPLIIGLLLGLLFGPALLTVNAQVSITYDPMNKTLTIVELRNPIKRLFCMDKEISTILNVINIQTCLIRGDCRNYSFVVIQNSGTTYAVDDIFNRSDLNAIVEAVNAVINQKAHDVAVLRAAANVNVRPQRILVFVNNDQYPTNSTRNNAGYLQSVGRSNYNPPSQLPYQQSNHGVAYTYTAPIQSSYPAVIQSEYENVYDE</sequence>
<accession>A0A5J4V1I8</accession>
<keyword evidence="1" id="KW-0812">Transmembrane</keyword>
<dbReference type="Proteomes" id="UP000324800">
    <property type="component" value="Unassembled WGS sequence"/>
</dbReference>
<keyword evidence="1" id="KW-1133">Transmembrane helix</keyword>
<name>A0A5J4V1I8_9EUKA</name>
<organism evidence="2 3">
    <name type="scientific">Streblomastix strix</name>
    <dbReference type="NCBI Taxonomy" id="222440"/>
    <lineage>
        <taxon>Eukaryota</taxon>
        <taxon>Metamonada</taxon>
        <taxon>Preaxostyla</taxon>
        <taxon>Oxymonadida</taxon>
        <taxon>Streblomastigidae</taxon>
        <taxon>Streblomastix</taxon>
    </lineage>
</organism>
<dbReference type="EMBL" id="SNRW01010602">
    <property type="protein sequence ID" value="KAA6376323.1"/>
    <property type="molecule type" value="Genomic_DNA"/>
</dbReference>
<evidence type="ECO:0000313" key="3">
    <source>
        <dbReference type="Proteomes" id="UP000324800"/>
    </source>
</evidence>
<evidence type="ECO:0000256" key="1">
    <source>
        <dbReference type="SAM" id="Phobius"/>
    </source>
</evidence>
<keyword evidence="1" id="KW-0472">Membrane</keyword>
<comment type="caution">
    <text evidence="2">The sequence shown here is derived from an EMBL/GenBank/DDBJ whole genome shotgun (WGS) entry which is preliminary data.</text>
</comment>
<dbReference type="AlphaFoldDB" id="A0A5J4V1I8"/>
<evidence type="ECO:0000313" key="2">
    <source>
        <dbReference type="EMBL" id="KAA6376323.1"/>
    </source>
</evidence>